<keyword evidence="1" id="KW-0812">Transmembrane</keyword>
<feature type="transmembrane region" description="Helical" evidence="1">
    <location>
        <begin position="20"/>
        <end position="40"/>
    </location>
</feature>
<dbReference type="Pfam" id="PF23605">
    <property type="entry name" value="FKS1_dom2"/>
    <property type="match status" value="1"/>
</dbReference>
<dbReference type="RefSeq" id="XP_007405939.1">
    <property type="nucleotide sequence ID" value="XM_007405877.1"/>
</dbReference>
<dbReference type="PANTHER" id="PTHR12741:SF48">
    <property type="entry name" value="1,3-BETA-GLUCAN SYNTHASE COMPONENT FKS1-RELATED"/>
    <property type="match status" value="1"/>
</dbReference>
<dbReference type="VEuPathDB" id="FungiDB:MELLADRAFT_93451"/>
<dbReference type="GeneID" id="18936573"/>
<evidence type="ECO:0000259" key="3">
    <source>
        <dbReference type="Pfam" id="PF23605"/>
    </source>
</evidence>
<dbReference type="InterPro" id="IPR003440">
    <property type="entry name" value="Glyco_trans_48_dom"/>
</dbReference>
<gene>
    <name evidence="4" type="ORF">MELLADRAFT_93451</name>
</gene>
<dbReference type="Proteomes" id="UP000001072">
    <property type="component" value="Unassembled WGS sequence"/>
</dbReference>
<keyword evidence="1" id="KW-1133">Transmembrane helix</keyword>
<dbReference type="PANTHER" id="PTHR12741">
    <property type="entry name" value="LYST-INTERACTING PROTEIN LIP5 DOPAMINE RESPONSIVE PROTEIN DRG-1"/>
    <property type="match status" value="1"/>
</dbReference>
<dbReference type="Pfam" id="PF02364">
    <property type="entry name" value="Glucan_synthase"/>
    <property type="match status" value="1"/>
</dbReference>
<dbReference type="KEGG" id="mlr:MELLADRAFT_93451"/>
<dbReference type="STRING" id="747676.F4RAF0"/>
<feature type="transmembrane region" description="Helical" evidence="1">
    <location>
        <begin position="221"/>
        <end position="243"/>
    </location>
</feature>
<dbReference type="GO" id="GO:0006075">
    <property type="term" value="P:(1-&gt;3)-beta-D-glucan biosynthetic process"/>
    <property type="evidence" value="ECO:0007669"/>
    <property type="project" value="InterPro"/>
</dbReference>
<evidence type="ECO:0000313" key="4">
    <source>
        <dbReference type="EMBL" id="EGG10469.1"/>
    </source>
</evidence>
<feature type="domain" description="Glycosyl transferase 48" evidence="2">
    <location>
        <begin position="307"/>
        <end position="499"/>
    </location>
</feature>
<feature type="domain" description="1,3-beta-glucan synthase component FKS1-like" evidence="3">
    <location>
        <begin position="13"/>
        <end position="45"/>
    </location>
</feature>
<evidence type="ECO:0000259" key="2">
    <source>
        <dbReference type="Pfam" id="PF02364"/>
    </source>
</evidence>
<dbReference type="GO" id="GO:0005886">
    <property type="term" value="C:plasma membrane"/>
    <property type="evidence" value="ECO:0007669"/>
    <property type="project" value="TreeGrafter"/>
</dbReference>
<reference evidence="5" key="1">
    <citation type="journal article" date="2011" name="Proc. Natl. Acad. Sci. U.S.A.">
        <title>Obligate biotrophy features unraveled by the genomic analysis of rust fungi.</title>
        <authorList>
            <person name="Duplessis S."/>
            <person name="Cuomo C.A."/>
            <person name="Lin Y.-C."/>
            <person name="Aerts A."/>
            <person name="Tisserant E."/>
            <person name="Veneault-Fourrey C."/>
            <person name="Joly D.L."/>
            <person name="Hacquard S."/>
            <person name="Amselem J."/>
            <person name="Cantarel B.L."/>
            <person name="Chiu R."/>
            <person name="Coutinho P.M."/>
            <person name="Feau N."/>
            <person name="Field M."/>
            <person name="Frey P."/>
            <person name="Gelhaye E."/>
            <person name="Goldberg J."/>
            <person name="Grabherr M.G."/>
            <person name="Kodira C.D."/>
            <person name="Kohler A."/>
            <person name="Kuees U."/>
            <person name="Lindquist E.A."/>
            <person name="Lucas S.M."/>
            <person name="Mago R."/>
            <person name="Mauceli E."/>
            <person name="Morin E."/>
            <person name="Murat C."/>
            <person name="Pangilinan J.L."/>
            <person name="Park R."/>
            <person name="Pearson M."/>
            <person name="Quesneville H."/>
            <person name="Rouhier N."/>
            <person name="Sakthikumar S."/>
            <person name="Salamov A.A."/>
            <person name="Schmutz J."/>
            <person name="Selles B."/>
            <person name="Shapiro H."/>
            <person name="Tanguay P."/>
            <person name="Tuskan G.A."/>
            <person name="Henrissat B."/>
            <person name="Van de Peer Y."/>
            <person name="Rouze P."/>
            <person name="Ellis J.G."/>
            <person name="Dodds P.N."/>
            <person name="Schein J.E."/>
            <person name="Zhong S."/>
            <person name="Hamelin R.C."/>
            <person name="Grigoriev I.V."/>
            <person name="Szabo L.J."/>
            <person name="Martin F."/>
        </authorList>
    </citation>
    <scope>NUCLEOTIDE SEQUENCE [LARGE SCALE GENOMIC DNA]</scope>
    <source>
        <strain evidence="5">98AG31 / pathotype 3-4-7</strain>
    </source>
</reference>
<dbReference type="InterPro" id="IPR056261">
    <property type="entry name" value="FKS1-like_dom2"/>
</dbReference>
<organism evidence="5">
    <name type="scientific">Melampsora larici-populina (strain 98AG31 / pathotype 3-4-7)</name>
    <name type="common">Poplar leaf rust fungus</name>
    <dbReference type="NCBI Taxonomy" id="747676"/>
    <lineage>
        <taxon>Eukaryota</taxon>
        <taxon>Fungi</taxon>
        <taxon>Dikarya</taxon>
        <taxon>Basidiomycota</taxon>
        <taxon>Pucciniomycotina</taxon>
        <taxon>Pucciniomycetes</taxon>
        <taxon>Pucciniales</taxon>
        <taxon>Melampsoraceae</taxon>
        <taxon>Melampsora</taxon>
    </lineage>
</organism>
<accession>F4RAF0</accession>
<dbReference type="OrthoDB" id="1880850at2759"/>
<feature type="transmembrane region" description="Helical" evidence="1">
    <location>
        <begin position="107"/>
        <end position="128"/>
    </location>
</feature>
<evidence type="ECO:0000256" key="1">
    <source>
        <dbReference type="SAM" id="Phobius"/>
    </source>
</evidence>
<dbReference type="InParanoid" id="F4RAF0"/>
<dbReference type="EMBL" id="GL883094">
    <property type="protein sequence ID" value="EGG10469.1"/>
    <property type="molecule type" value="Genomic_DNA"/>
</dbReference>
<keyword evidence="4" id="KW-0808">Transferase</keyword>
<dbReference type="GO" id="GO:0000148">
    <property type="term" value="C:1,3-beta-D-glucan synthase complex"/>
    <property type="evidence" value="ECO:0007669"/>
    <property type="project" value="InterPro"/>
</dbReference>
<evidence type="ECO:0000313" key="5">
    <source>
        <dbReference type="Proteomes" id="UP000001072"/>
    </source>
</evidence>
<dbReference type="GO" id="GO:0003843">
    <property type="term" value="F:1,3-beta-D-glucan synthase activity"/>
    <property type="evidence" value="ECO:0007669"/>
    <property type="project" value="InterPro"/>
</dbReference>
<dbReference type="HOGENOM" id="CLU_546384_0_0_1"/>
<proteinExistence type="predicted"/>
<sequence>MVESVASSVLQTYVEKCSFGHMIVNFNQIWVLHISVYWYFTAYNAFPPPRCSGLLLLLAHVLTTILFWIVPSDPMFGDWVSGKAHKYLANQTFTAAYPNFEFAERSALISLWLLVFLCKFFYSSWIHFHGLLIWTPWSDTFTCLPKKIYAKVLATSEMQARLKPKVLVSQIWNAFIISIHHKHLLSIAHVQLLLYVKGLKAKFFPPGTKAKRQTPFSAQSWYVYLFFVALITFNWSNAILHIIDLYQNARVTFLEYSKQLHPVEWGNFVQDTKILAEEPNSVNWSKWPGKSFDQWSQCNNTPNLPRRKEEVKNTQFLLKAYADLNIVYLDKDKQRKEGGDIQIYSALIDSKLPGDPILGDGKSDKQNHTIIFHYGEYVQSINANQDNYLEECLKICNMLGEFEDFHVSNQSPYSLTGAKEFIKFPVAIVKAREYIFSQNIGVLGNVAAGKAQMFGTLAVGSCSFIEERGVLEAQKVLHLSEDIYKDMNTFGRGGRIEHT</sequence>
<dbReference type="AlphaFoldDB" id="F4RAF0"/>
<name>F4RAF0_MELLP</name>
<dbReference type="eggNOG" id="KOG0916">
    <property type="taxonomic scope" value="Eukaryota"/>
</dbReference>
<feature type="transmembrane region" description="Helical" evidence="1">
    <location>
        <begin position="52"/>
        <end position="70"/>
    </location>
</feature>
<dbReference type="GO" id="GO:0051278">
    <property type="term" value="P:fungal-type cell wall polysaccharide biosynthetic process"/>
    <property type="evidence" value="ECO:0007669"/>
    <property type="project" value="TreeGrafter"/>
</dbReference>
<keyword evidence="5" id="KW-1185">Reference proteome</keyword>
<protein>
    <submittedName>
        <fullName evidence="4">Family 48 glycosyltransferase</fullName>
    </submittedName>
</protein>
<keyword evidence="1" id="KW-0472">Membrane</keyword>